<evidence type="ECO:0000256" key="5">
    <source>
        <dbReference type="ARBA" id="ARBA00022989"/>
    </source>
</evidence>
<evidence type="ECO:0000256" key="2">
    <source>
        <dbReference type="ARBA" id="ARBA00022448"/>
    </source>
</evidence>
<evidence type="ECO:0000256" key="9">
    <source>
        <dbReference type="SAM" id="Phobius"/>
    </source>
</evidence>
<keyword evidence="11" id="KW-1185">Reference proteome</keyword>
<dbReference type="InterPro" id="IPR044669">
    <property type="entry name" value="YneE/VCCN1/2-like"/>
</dbReference>
<comment type="subcellular location">
    <subcellularLocation>
        <location evidence="1">Cell membrane</location>
        <topology evidence="1">Multi-pass membrane protein</topology>
    </subcellularLocation>
</comment>
<feature type="compositionally biased region" description="Polar residues" evidence="8">
    <location>
        <begin position="353"/>
        <end position="365"/>
    </location>
</feature>
<dbReference type="STRING" id="564608.C1MVW6"/>
<feature type="region of interest" description="Disordered" evidence="8">
    <location>
        <begin position="339"/>
        <end position="365"/>
    </location>
</feature>
<name>C1MVW6_MICPC</name>
<keyword evidence="4 9" id="KW-0812">Transmembrane</keyword>
<evidence type="ECO:0000256" key="7">
    <source>
        <dbReference type="ARBA" id="ARBA00023136"/>
    </source>
</evidence>
<dbReference type="KEGG" id="mpp:MICPUCDRAFT_59536"/>
<evidence type="ECO:0000256" key="6">
    <source>
        <dbReference type="ARBA" id="ARBA00023065"/>
    </source>
</evidence>
<dbReference type="Pfam" id="PF25539">
    <property type="entry name" value="Bestrophin_2"/>
    <property type="match status" value="1"/>
</dbReference>
<evidence type="ECO:0000256" key="8">
    <source>
        <dbReference type="SAM" id="MobiDB-lite"/>
    </source>
</evidence>
<evidence type="ECO:0000313" key="10">
    <source>
        <dbReference type="EMBL" id="EEH55774.1"/>
    </source>
</evidence>
<accession>C1MVW6</accession>
<dbReference type="GO" id="GO:0005886">
    <property type="term" value="C:plasma membrane"/>
    <property type="evidence" value="ECO:0007669"/>
    <property type="project" value="UniProtKB-SubCell"/>
</dbReference>
<dbReference type="Proteomes" id="UP000001876">
    <property type="component" value="Unassembled WGS sequence"/>
</dbReference>
<organism evidence="11">
    <name type="scientific">Micromonas pusilla (strain CCMP1545)</name>
    <name type="common">Picoplanktonic green alga</name>
    <dbReference type="NCBI Taxonomy" id="564608"/>
    <lineage>
        <taxon>Eukaryota</taxon>
        <taxon>Viridiplantae</taxon>
        <taxon>Chlorophyta</taxon>
        <taxon>Mamiellophyceae</taxon>
        <taxon>Mamiellales</taxon>
        <taxon>Mamiellaceae</taxon>
        <taxon>Micromonas</taxon>
    </lineage>
</organism>
<feature type="transmembrane region" description="Helical" evidence="9">
    <location>
        <begin position="236"/>
        <end position="258"/>
    </location>
</feature>
<dbReference type="GeneID" id="9685549"/>
<feature type="region of interest" description="Disordered" evidence="8">
    <location>
        <begin position="1"/>
        <end position="35"/>
    </location>
</feature>
<dbReference type="PANTHER" id="PTHR33281:SF19">
    <property type="entry name" value="VOLTAGE-DEPENDENT ANION CHANNEL-FORMING PROTEIN YNEE"/>
    <property type="match status" value="1"/>
</dbReference>
<dbReference type="GO" id="GO:0005254">
    <property type="term" value="F:chloride channel activity"/>
    <property type="evidence" value="ECO:0007669"/>
    <property type="project" value="InterPro"/>
</dbReference>
<dbReference type="RefSeq" id="XP_003059822.1">
    <property type="nucleotide sequence ID" value="XM_003059776.1"/>
</dbReference>
<evidence type="ECO:0000256" key="3">
    <source>
        <dbReference type="ARBA" id="ARBA00022475"/>
    </source>
</evidence>
<feature type="transmembrane region" description="Helical" evidence="9">
    <location>
        <begin position="206"/>
        <end position="224"/>
    </location>
</feature>
<keyword evidence="2" id="KW-0813">Transport</keyword>
<dbReference type="PANTHER" id="PTHR33281">
    <property type="entry name" value="UPF0187 PROTEIN YNEE"/>
    <property type="match status" value="1"/>
</dbReference>
<feature type="compositionally biased region" description="Basic residues" evidence="8">
    <location>
        <begin position="76"/>
        <end position="85"/>
    </location>
</feature>
<reference evidence="10 11" key="1">
    <citation type="journal article" date="2009" name="Science">
        <title>Green evolution and dynamic adaptations revealed by genomes of the marine picoeukaryotes Micromonas.</title>
        <authorList>
            <person name="Worden A.Z."/>
            <person name="Lee J.H."/>
            <person name="Mock T."/>
            <person name="Rouze P."/>
            <person name="Simmons M.P."/>
            <person name="Aerts A.L."/>
            <person name="Allen A.E."/>
            <person name="Cuvelier M.L."/>
            <person name="Derelle E."/>
            <person name="Everett M.V."/>
            <person name="Foulon E."/>
            <person name="Grimwood J."/>
            <person name="Gundlach H."/>
            <person name="Henrissat B."/>
            <person name="Napoli C."/>
            <person name="McDonald S.M."/>
            <person name="Parker M.S."/>
            <person name="Rombauts S."/>
            <person name="Salamov A."/>
            <person name="Von Dassow P."/>
            <person name="Badger J.H."/>
            <person name="Coutinho P.M."/>
            <person name="Demir E."/>
            <person name="Dubchak I."/>
            <person name="Gentemann C."/>
            <person name="Eikrem W."/>
            <person name="Gready J.E."/>
            <person name="John U."/>
            <person name="Lanier W."/>
            <person name="Lindquist E.A."/>
            <person name="Lucas S."/>
            <person name="Mayer K.F."/>
            <person name="Moreau H."/>
            <person name="Not F."/>
            <person name="Otillar R."/>
            <person name="Panaud O."/>
            <person name="Pangilinan J."/>
            <person name="Paulsen I."/>
            <person name="Piegu B."/>
            <person name="Poliakov A."/>
            <person name="Robbens S."/>
            <person name="Schmutz J."/>
            <person name="Toulza E."/>
            <person name="Wyss T."/>
            <person name="Zelensky A."/>
            <person name="Zhou K."/>
            <person name="Armbrust E.V."/>
            <person name="Bhattacharya D."/>
            <person name="Goodenough U.W."/>
            <person name="Van de Peer Y."/>
            <person name="Grigoriev I.V."/>
        </authorList>
    </citation>
    <scope>NUCLEOTIDE SEQUENCE [LARGE SCALE GENOMIC DNA]</scope>
    <source>
        <strain evidence="10 11">CCMP1545</strain>
    </source>
</reference>
<keyword evidence="5 9" id="KW-1133">Transmembrane helix</keyword>
<evidence type="ECO:0000313" key="11">
    <source>
        <dbReference type="Proteomes" id="UP000001876"/>
    </source>
</evidence>
<keyword evidence="3" id="KW-1003">Cell membrane</keyword>
<gene>
    <name evidence="10" type="ORF">MICPUCDRAFT_59536</name>
</gene>
<dbReference type="AlphaFoldDB" id="C1MVW6"/>
<keyword evidence="6" id="KW-0406">Ion transport</keyword>
<sequence>MDRPPSSRQRSRARSRDPVSKLAVSTTRRAERTARAMMRAAAWTTAPTPTPAAGVRPFARARKTTTRALPLIQAAHRQHHRRRRPPPPLSDEPRARRRRASATTRAVTTREDEAATATADDDDGGDAADAASSSPVERDENDIECIAWGAGAYDPGLDESLLSESRCDLTTAVKFRRDAEWREYQSPSRYFQQLTTINGSVVARRVAAPAIAVAAWAAAVAFAVKSGLAWTAGMTAAAATATPFLSVVGGAVSLLIGFRTNAAYGRFCDAADSFADVLGSVRNLSRKLAVWCPEADRARMAALVAALPWAVKARGQGVEGSADATMRLRRILTPTGQFESIEPTGNVPAQARSPYTGSHTTASAW</sequence>
<evidence type="ECO:0000256" key="1">
    <source>
        <dbReference type="ARBA" id="ARBA00004651"/>
    </source>
</evidence>
<feature type="region of interest" description="Disordered" evidence="8">
    <location>
        <begin position="73"/>
        <end position="139"/>
    </location>
</feature>
<dbReference type="EMBL" id="GG663741">
    <property type="protein sequence ID" value="EEH55774.1"/>
    <property type="molecule type" value="Genomic_DNA"/>
</dbReference>
<proteinExistence type="predicted"/>
<evidence type="ECO:0000256" key="4">
    <source>
        <dbReference type="ARBA" id="ARBA00022692"/>
    </source>
</evidence>
<protein>
    <submittedName>
        <fullName evidence="10">Predicted protein</fullName>
    </submittedName>
</protein>
<keyword evidence="7 9" id="KW-0472">Membrane</keyword>